<evidence type="ECO:0000313" key="3">
    <source>
        <dbReference type="Proteomes" id="UP000019489"/>
    </source>
</evidence>
<sequence length="476" mass="52533">MLLLALGAISANDGVRGWVSQKWSLLLTGLAMALFVAVAVSILNEWPMARRMSAKGTVIVVTGLTLIALFLASVIVMPTRWQLVTLRSVVLVVLILFPTVMWWLFLASKRASLLNEFLSDLRRLGVLEPVDPVGRESVEMQQTRVRSYLQKFEASYGTLRTTVHEDVLSGHPRPYASDDKASSQQPLVTAAVPIYFNVVVLAVGWLVTLPPLENYPHSPTQPRWLLALAPNVTPATAAFMGAYFFSIQMLFRRFVRADLRGSAYIAVSLRVILAMLGVWTIQAVATTMGVNSDALVLLGFAVGVFPYVAWQVIRAWTSRLFKASLPTLETRLPLDNLDGVTVWHQARLEEEDVENVPNMATVDIVDLLVNTRFPASRIVDWVDQALLLTALGPNDAKFVDQKAGASVPQNLRQQLARYGIRTASSLVLAAGPTVKETPWAEHTDLDLRARAVAKAVTTTSNYPLVLSWRRLRPVGT</sequence>
<keyword evidence="1" id="KW-1133">Transmembrane helix</keyword>
<feature type="transmembrane region" description="Helical" evidence="1">
    <location>
        <begin position="23"/>
        <end position="44"/>
    </location>
</feature>
<proteinExistence type="predicted"/>
<keyword evidence="1" id="KW-0472">Membrane</keyword>
<protein>
    <submittedName>
        <fullName evidence="2">Uncharacterized protein</fullName>
    </submittedName>
</protein>
<reference evidence="2 3" key="1">
    <citation type="submission" date="2013-08" db="EMBL/GenBank/DDBJ databases">
        <title>Intrasporangium oryzae NRRL B-24470.</title>
        <authorList>
            <person name="Liu H."/>
            <person name="Wang G."/>
        </authorList>
    </citation>
    <scope>NUCLEOTIDE SEQUENCE [LARGE SCALE GENOMIC DNA]</scope>
    <source>
        <strain evidence="2 3">NRRL B-24470</strain>
    </source>
</reference>
<dbReference type="eggNOG" id="COG4235">
    <property type="taxonomic scope" value="Bacteria"/>
</dbReference>
<keyword evidence="3" id="KW-1185">Reference proteome</keyword>
<feature type="transmembrane region" description="Helical" evidence="1">
    <location>
        <begin position="56"/>
        <end position="78"/>
    </location>
</feature>
<name>W9G6T6_9MICO</name>
<evidence type="ECO:0000313" key="2">
    <source>
        <dbReference type="EMBL" id="EWS99578.1"/>
    </source>
</evidence>
<evidence type="ECO:0000256" key="1">
    <source>
        <dbReference type="SAM" id="Phobius"/>
    </source>
</evidence>
<dbReference type="Proteomes" id="UP000019489">
    <property type="component" value="Unassembled WGS sequence"/>
</dbReference>
<feature type="transmembrane region" description="Helical" evidence="1">
    <location>
        <begin position="84"/>
        <end position="105"/>
    </location>
</feature>
<dbReference type="AlphaFoldDB" id="W9G6T6"/>
<gene>
    <name evidence="2" type="ORF">N865_01390</name>
</gene>
<accession>W9G6T6</accession>
<feature type="transmembrane region" description="Helical" evidence="1">
    <location>
        <begin position="187"/>
        <end position="207"/>
    </location>
</feature>
<feature type="transmembrane region" description="Helical" evidence="1">
    <location>
        <begin position="227"/>
        <end position="251"/>
    </location>
</feature>
<feature type="transmembrane region" description="Helical" evidence="1">
    <location>
        <begin position="263"/>
        <end position="282"/>
    </location>
</feature>
<keyword evidence="1" id="KW-0812">Transmembrane</keyword>
<feature type="transmembrane region" description="Helical" evidence="1">
    <location>
        <begin position="294"/>
        <end position="313"/>
    </location>
</feature>
<comment type="caution">
    <text evidence="2">The sequence shown here is derived from an EMBL/GenBank/DDBJ whole genome shotgun (WGS) entry which is preliminary data.</text>
</comment>
<dbReference type="STRING" id="1386089.N865_01390"/>
<dbReference type="EMBL" id="AWSA01000103">
    <property type="protein sequence ID" value="EWS99578.1"/>
    <property type="molecule type" value="Genomic_DNA"/>
</dbReference>
<organism evidence="2 3">
    <name type="scientific">Intrasporangium oryzae NRRL B-24470</name>
    <dbReference type="NCBI Taxonomy" id="1386089"/>
    <lineage>
        <taxon>Bacteria</taxon>
        <taxon>Bacillati</taxon>
        <taxon>Actinomycetota</taxon>
        <taxon>Actinomycetes</taxon>
        <taxon>Micrococcales</taxon>
        <taxon>Intrasporangiaceae</taxon>
        <taxon>Intrasporangium</taxon>
    </lineage>
</organism>